<sequence length="229" mass="24347">MSSETLTASNGIQAQEAEEAEKVGVGAYISLFFAMCFFSGVFYKMPDAYRWLGAFDFTTLIGKFGSVSGAATFVGKGGLSARAGFLFALSLVPGVMLALGLLEVLSHYGALKAAQKLMTPLLRPILGVPGITGLALITDLQSTDAGAALTKGLVDSGKISKENLVVIAGWQYAGAGLINNYFSIASALFMAFLVPVWIPLVVMFCLKFVGGVFVRFCLKTFYKKDFQNA</sequence>
<reference evidence="2 3" key="1">
    <citation type="journal article" date="2019" name="Nat. Med.">
        <title>A library of human gut bacterial isolates paired with longitudinal multiomics data enables mechanistic microbiome research.</title>
        <authorList>
            <person name="Poyet M."/>
            <person name="Groussin M."/>
            <person name="Gibbons S.M."/>
            <person name="Avila-Pacheco J."/>
            <person name="Jiang X."/>
            <person name="Kearney S.M."/>
            <person name="Perrotta A.R."/>
            <person name="Berdy B."/>
            <person name="Zhao S."/>
            <person name="Lieberman T.D."/>
            <person name="Swanson P.K."/>
            <person name="Smith M."/>
            <person name="Roesemann S."/>
            <person name="Alexander J.E."/>
            <person name="Rich S.A."/>
            <person name="Livny J."/>
            <person name="Vlamakis H."/>
            <person name="Clish C."/>
            <person name="Bullock K."/>
            <person name="Deik A."/>
            <person name="Scott J."/>
            <person name="Pierce K.A."/>
            <person name="Xavier R.J."/>
            <person name="Alm E.J."/>
        </authorList>
    </citation>
    <scope>NUCLEOTIDE SEQUENCE [LARGE SCALE GENOMIC DNA]</scope>
    <source>
        <strain evidence="2 3">BIOML-A2</strain>
    </source>
</reference>
<dbReference type="AlphaFoldDB" id="A0A6I3SA97"/>
<comment type="caution">
    <text evidence="2">The sequence shown here is derived from an EMBL/GenBank/DDBJ whole genome shotgun (WGS) entry which is preliminary data.</text>
</comment>
<dbReference type="RefSeq" id="WP_008863256.1">
    <property type="nucleotide sequence ID" value="NZ_CAJUON010000018.1"/>
</dbReference>
<evidence type="ECO:0000259" key="1">
    <source>
        <dbReference type="Pfam" id="PF07670"/>
    </source>
</evidence>
<feature type="domain" description="Nucleoside transporter/FeoB GTPase Gate" evidence="1">
    <location>
        <begin position="89"/>
        <end position="194"/>
    </location>
</feature>
<dbReference type="Pfam" id="PF07670">
    <property type="entry name" value="Gate"/>
    <property type="match status" value="1"/>
</dbReference>
<dbReference type="Proteomes" id="UP000462362">
    <property type="component" value="Unassembled WGS sequence"/>
</dbReference>
<organism evidence="2 3">
    <name type="scientific">Parasutterella excrementihominis</name>
    <dbReference type="NCBI Taxonomy" id="487175"/>
    <lineage>
        <taxon>Bacteria</taxon>
        <taxon>Pseudomonadati</taxon>
        <taxon>Pseudomonadota</taxon>
        <taxon>Betaproteobacteria</taxon>
        <taxon>Burkholderiales</taxon>
        <taxon>Sutterellaceae</taxon>
        <taxon>Parasutterella</taxon>
    </lineage>
</organism>
<gene>
    <name evidence="2" type="ORF">GMD42_05580</name>
</gene>
<proteinExistence type="predicted"/>
<accession>A0A6I3SA97</accession>
<name>A0A6I3SA97_9BURK</name>
<protein>
    <recommendedName>
        <fullName evidence="1">Nucleoside transporter/FeoB GTPase Gate domain-containing protein</fullName>
    </recommendedName>
</protein>
<dbReference type="InterPro" id="IPR011642">
    <property type="entry name" value="Gate_dom"/>
</dbReference>
<dbReference type="GeneID" id="43347570"/>
<evidence type="ECO:0000313" key="2">
    <source>
        <dbReference type="EMBL" id="MTU43098.1"/>
    </source>
</evidence>
<evidence type="ECO:0000313" key="3">
    <source>
        <dbReference type="Proteomes" id="UP000462362"/>
    </source>
</evidence>
<dbReference type="EMBL" id="WNCL01000012">
    <property type="protein sequence ID" value="MTU43098.1"/>
    <property type="molecule type" value="Genomic_DNA"/>
</dbReference>